<dbReference type="Proteomes" id="UP000322726">
    <property type="component" value="Chromosome"/>
</dbReference>
<protein>
    <submittedName>
        <fullName evidence="1">Uncharacterized protein</fullName>
    </submittedName>
</protein>
<dbReference type="OrthoDB" id="5344192at2"/>
<sequence length="180" mass="21579">MKSIREKGSFTLIELIIVVLIIFTTYFLMFSNSSFDMSKQKEKIGLENLKSFLLNNYEFQKELSFVCIEDDFTCFVKIDDIINEGMKIENFFSEMPEVYEYNKNEIRVEFDEVKINDINHDVVFEFKINNDYKTNEFILDTQNFGVYVFNSIYNKPKKYDDLQMALEKFYLDEVEVRDAF</sequence>
<accession>A0A5C2HDT7</accession>
<gene>
    <name evidence="1" type="ORF">APAC_1855</name>
</gene>
<name>A0A5C2HDT7_9BACT</name>
<reference evidence="1 2" key="2">
    <citation type="submission" date="2019-09" db="EMBL/GenBank/DDBJ databases">
        <title>Complete genome sequencing of four Arcobacter species reveals a diverse suite of mobile elements.</title>
        <authorList>
            <person name="Miller W.G."/>
            <person name="Yee E."/>
            <person name="Bono J.L."/>
        </authorList>
    </citation>
    <scope>NUCLEOTIDE SEQUENCE [LARGE SCALE GENOMIC DNA]</scope>
    <source>
        <strain evidence="1 2">LMG 26638</strain>
    </source>
</reference>
<organism evidence="1 2">
    <name type="scientific">Malaciobacter pacificus</name>
    <dbReference type="NCBI Taxonomy" id="1080223"/>
    <lineage>
        <taxon>Bacteria</taxon>
        <taxon>Pseudomonadati</taxon>
        <taxon>Campylobacterota</taxon>
        <taxon>Epsilonproteobacteria</taxon>
        <taxon>Campylobacterales</taxon>
        <taxon>Arcobacteraceae</taxon>
        <taxon>Malaciobacter</taxon>
    </lineage>
</organism>
<dbReference type="RefSeq" id="WP_130233846.1">
    <property type="nucleotide sequence ID" value="NZ_BMEF01000020.1"/>
</dbReference>
<keyword evidence="2" id="KW-1185">Reference proteome</keyword>
<reference evidence="1 2" key="3">
    <citation type="submission" date="2019-09" db="EMBL/GenBank/DDBJ databases">
        <title>Taxonomic note: a critical rebuttal of the proposed division of the genus Arcobacter into six genera, emended descriptions of Arcobacter anaerophilus and the genus Arcobacter, and an assessment of genus-level boundaries for Epsilonproteobacteria using in silico genomic comparator tools.</title>
        <authorList>
            <person name="On S.L.W."/>
            <person name="Miller W.G."/>
            <person name="Biggs P."/>
            <person name="Cornelius A."/>
            <person name="Vandamme P."/>
        </authorList>
    </citation>
    <scope>NUCLEOTIDE SEQUENCE [LARGE SCALE GENOMIC DNA]</scope>
    <source>
        <strain evidence="1 2">LMG 26638</strain>
    </source>
</reference>
<dbReference type="KEGG" id="apai:APAC_1855"/>
<proteinExistence type="predicted"/>
<evidence type="ECO:0000313" key="2">
    <source>
        <dbReference type="Proteomes" id="UP000322726"/>
    </source>
</evidence>
<dbReference type="AlphaFoldDB" id="A0A5C2HDT7"/>
<evidence type="ECO:0000313" key="1">
    <source>
        <dbReference type="EMBL" id="QEP34934.1"/>
    </source>
</evidence>
<reference evidence="2" key="1">
    <citation type="submission" date="2019-09" db="EMBL/GenBank/DDBJ databases">
        <title>Complete genome sequencing of four Arcobacter species reveals a diverse suite of mobile elements.</title>
        <authorList>
            <person name="On S.L.W."/>
            <person name="Miller W.G."/>
            <person name="Biggs P."/>
            <person name="Cornelius A."/>
            <person name="Vandamme P."/>
        </authorList>
    </citation>
    <scope>NUCLEOTIDE SEQUENCE [LARGE SCALE GENOMIC DNA]</scope>
    <source>
        <strain evidence="2">LMG 26638</strain>
    </source>
</reference>
<dbReference type="EMBL" id="CP035928">
    <property type="protein sequence ID" value="QEP34934.1"/>
    <property type="molecule type" value="Genomic_DNA"/>
</dbReference>